<sequence length="66" mass="7103">MAFFIVLSVIKMAIRLVDPFYVGQGCDADHGFSLCPCMVGNEYDAFLANGGLLLDVSLFAATFHAV</sequence>
<dbReference type="RefSeq" id="WP_186921395.1">
    <property type="nucleotide sequence ID" value="NZ_JACOFW010000002.1"/>
</dbReference>
<comment type="caution">
    <text evidence="1">The sequence shown here is derived from an EMBL/GenBank/DDBJ whole genome shotgun (WGS) entry which is preliminary data.</text>
</comment>
<name>A0ABR6X0J2_9BURK</name>
<proteinExistence type="predicted"/>
<dbReference type="EMBL" id="JACOFW010000002">
    <property type="protein sequence ID" value="MBC3806370.1"/>
    <property type="molecule type" value="Genomic_DNA"/>
</dbReference>
<reference evidence="1 2" key="1">
    <citation type="submission" date="2020-08" db="EMBL/GenBank/DDBJ databases">
        <title>Novel species isolated from subtropical streams in China.</title>
        <authorList>
            <person name="Lu H."/>
        </authorList>
    </citation>
    <scope>NUCLEOTIDE SEQUENCE [LARGE SCALE GENOMIC DNA]</scope>
    <source>
        <strain evidence="1 2">KACC 16656</strain>
    </source>
</reference>
<organism evidence="1 2">
    <name type="scientific">Undibacterium seohonense</name>
    <dbReference type="NCBI Taxonomy" id="1344950"/>
    <lineage>
        <taxon>Bacteria</taxon>
        <taxon>Pseudomonadati</taxon>
        <taxon>Pseudomonadota</taxon>
        <taxon>Betaproteobacteria</taxon>
        <taxon>Burkholderiales</taxon>
        <taxon>Oxalobacteraceae</taxon>
        <taxon>Undibacterium</taxon>
    </lineage>
</organism>
<keyword evidence="2" id="KW-1185">Reference proteome</keyword>
<evidence type="ECO:0000313" key="1">
    <source>
        <dbReference type="EMBL" id="MBC3806370.1"/>
    </source>
</evidence>
<accession>A0ABR6X0J2</accession>
<evidence type="ECO:0000313" key="2">
    <source>
        <dbReference type="Proteomes" id="UP000648257"/>
    </source>
</evidence>
<dbReference type="Proteomes" id="UP000648257">
    <property type="component" value="Unassembled WGS sequence"/>
</dbReference>
<gene>
    <name evidence="1" type="ORF">H8K52_03285</name>
</gene>
<protein>
    <submittedName>
        <fullName evidence="1">Uncharacterized protein</fullName>
    </submittedName>
</protein>